<sequence length="626" mass="69769">MITLIPKVKGADVISQFCPIALINNFAKFPAKGFANHLLPVAHRVISPYQSAFIKGRFILDGILSLHEIVHDLHARRAKAVILKLDFEKAYDSVSWSFLKQVLLAKGFYGAYVHRIMQLVSGGHTVVSVNGFVSNFFANGRGLRQGDPASPVLFNFVADAFSCMLSRAARCGHIAPVISHLLPEGVSHLQYADDTIILVELDDTCIANLKFIMLCFEAVSCLKITFAKSEVLVTGVEEAEALRVARLLNCSLGSFPYKYLGLPISPGVLHAKDFAPAVAKVGNRVLPWRGRYNTNAGKVALINSCLSSLPMFLMGFYLLTDGVHAGFDKHRGAFYWNSADNKRKYRLVKWQLMCRPKNRGGLGIINTQVMNLCLLIKWWWKILTSGSDSLWLSILKAKYFPHSNPLFATARRGSQFWKSLVKVRPIFLEDVKFNVGNGTAVRFWLDWWSGDAPLAESFPVLFSYCPNPGISITEVAANNWDLAFRRALSPEELEDWQSLYALFPVLSETADSVVWPHSASGRFSVKSLYSRLIGGTPSSRFSCVWKSKVPPKIKSFLCKLFVVACRLLTRLKSAMGLALNSVIYVGPWRTLITFFSIACWPSWCGVVLDRGFRSLGIPPLSPIFEP</sequence>
<dbReference type="InterPro" id="IPR000477">
    <property type="entry name" value="RT_dom"/>
</dbReference>
<dbReference type="PANTHER" id="PTHR33116:SF87">
    <property type="entry name" value="OS01G0158850 PROTEIN"/>
    <property type="match status" value="1"/>
</dbReference>
<gene>
    <name evidence="2" type="ORF">CAMPLR22A2D_LOCUS4968</name>
</gene>
<evidence type="ECO:0000313" key="2">
    <source>
        <dbReference type="EMBL" id="SPT20337.1"/>
    </source>
</evidence>
<dbReference type="AlphaFoldDB" id="A0A7H4LNZ8"/>
<accession>A0A7H4LNZ8</accession>
<name>A0A7H4LNZ8_WHEAT</name>
<dbReference type="SUPFAM" id="SSF56672">
    <property type="entry name" value="DNA/RNA polymerases"/>
    <property type="match status" value="1"/>
</dbReference>
<reference evidence="2 3" key="1">
    <citation type="submission" date="2018-05" db="EMBL/GenBank/DDBJ databases">
        <authorList>
            <person name="Thind KAUR A."/>
        </authorList>
    </citation>
    <scope>NUCLEOTIDE SEQUENCE [LARGE SCALE GENOMIC DNA]</scope>
</reference>
<organism evidence="2 3">
    <name type="scientific">Triticum aestivum</name>
    <name type="common">Wheat</name>
    <dbReference type="NCBI Taxonomy" id="4565"/>
    <lineage>
        <taxon>Eukaryota</taxon>
        <taxon>Viridiplantae</taxon>
        <taxon>Streptophyta</taxon>
        <taxon>Embryophyta</taxon>
        <taxon>Tracheophyta</taxon>
        <taxon>Spermatophyta</taxon>
        <taxon>Magnoliopsida</taxon>
        <taxon>Liliopsida</taxon>
        <taxon>Poales</taxon>
        <taxon>Poaceae</taxon>
        <taxon>BOP clade</taxon>
        <taxon>Pooideae</taxon>
        <taxon>Triticodae</taxon>
        <taxon>Triticeae</taxon>
        <taxon>Triticinae</taxon>
        <taxon>Triticum</taxon>
    </lineage>
</organism>
<dbReference type="PROSITE" id="PS50878">
    <property type="entry name" value="RT_POL"/>
    <property type="match status" value="1"/>
</dbReference>
<dbReference type="PANTHER" id="PTHR33116">
    <property type="entry name" value="REVERSE TRANSCRIPTASE ZINC-BINDING DOMAIN-CONTAINING PROTEIN-RELATED-RELATED"/>
    <property type="match status" value="1"/>
</dbReference>
<dbReference type="Proteomes" id="UP000280104">
    <property type="component" value="Chromosome II"/>
</dbReference>
<evidence type="ECO:0000259" key="1">
    <source>
        <dbReference type="PROSITE" id="PS50878"/>
    </source>
</evidence>
<feature type="domain" description="Reverse transcriptase" evidence="1">
    <location>
        <begin position="1"/>
        <end position="264"/>
    </location>
</feature>
<proteinExistence type="predicted"/>
<dbReference type="Pfam" id="PF00078">
    <property type="entry name" value="RVT_1"/>
    <property type="match status" value="1"/>
</dbReference>
<protein>
    <recommendedName>
        <fullName evidence="1">Reverse transcriptase domain-containing protein</fullName>
    </recommendedName>
</protein>
<evidence type="ECO:0000313" key="3">
    <source>
        <dbReference type="Proteomes" id="UP000280104"/>
    </source>
</evidence>
<dbReference type="CDD" id="cd01650">
    <property type="entry name" value="RT_nLTR_like"/>
    <property type="match status" value="1"/>
</dbReference>
<dbReference type="InterPro" id="IPR043502">
    <property type="entry name" value="DNA/RNA_pol_sf"/>
</dbReference>
<dbReference type="EMBL" id="LS480641">
    <property type="protein sequence ID" value="SPT20337.1"/>
    <property type="molecule type" value="Genomic_DNA"/>
</dbReference>